<keyword evidence="2" id="KW-1185">Reference proteome</keyword>
<dbReference type="AlphaFoldDB" id="A0A1Y2HYF7"/>
<protein>
    <submittedName>
        <fullName evidence="1">Uncharacterized protein</fullName>
    </submittedName>
</protein>
<comment type="caution">
    <text evidence="1">The sequence shown here is derived from an EMBL/GenBank/DDBJ whole genome shotgun (WGS) entry which is preliminary data.</text>
</comment>
<gene>
    <name evidence="1" type="ORF">BCR44DRAFT_1281546</name>
</gene>
<name>A0A1Y2HYF7_9FUNG</name>
<evidence type="ECO:0000313" key="1">
    <source>
        <dbReference type="EMBL" id="ORZ38771.1"/>
    </source>
</evidence>
<proteinExistence type="predicted"/>
<sequence length="173" mass="19430">MCTNRWISSTWLMDWNRTASLAGSHVNSKVVLPDSRSNAMLSHLPCPQGQPWFHDRPMQLSEQDAGLQRNGMQERSAWMQAELGDCNEANGNGCVERKMCWVWVREWEQAKEVREWRWWEGGVLVGGGSGGSQGSEAGEEATDAGVSMVERDLHDWWPNNVGGMILRILCAAL</sequence>
<dbReference type="Proteomes" id="UP000193411">
    <property type="component" value="Unassembled WGS sequence"/>
</dbReference>
<evidence type="ECO:0000313" key="2">
    <source>
        <dbReference type="Proteomes" id="UP000193411"/>
    </source>
</evidence>
<organism evidence="1 2">
    <name type="scientific">Catenaria anguillulae PL171</name>
    <dbReference type="NCBI Taxonomy" id="765915"/>
    <lineage>
        <taxon>Eukaryota</taxon>
        <taxon>Fungi</taxon>
        <taxon>Fungi incertae sedis</taxon>
        <taxon>Blastocladiomycota</taxon>
        <taxon>Blastocladiomycetes</taxon>
        <taxon>Blastocladiales</taxon>
        <taxon>Catenariaceae</taxon>
        <taxon>Catenaria</taxon>
    </lineage>
</organism>
<accession>A0A1Y2HYF7</accession>
<reference evidence="1 2" key="1">
    <citation type="submission" date="2016-07" db="EMBL/GenBank/DDBJ databases">
        <title>Pervasive Adenine N6-methylation of Active Genes in Fungi.</title>
        <authorList>
            <consortium name="DOE Joint Genome Institute"/>
            <person name="Mondo S.J."/>
            <person name="Dannebaum R.O."/>
            <person name="Kuo R.C."/>
            <person name="Labutti K."/>
            <person name="Haridas S."/>
            <person name="Kuo A."/>
            <person name="Salamov A."/>
            <person name="Ahrendt S.R."/>
            <person name="Lipzen A."/>
            <person name="Sullivan W."/>
            <person name="Andreopoulos W.B."/>
            <person name="Clum A."/>
            <person name="Lindquist E."/>
            <person name="Daum C."/>
            <person name="Ramamoorthy G.K."/>
            <person name="Gryganskyi A."/>
            <person name="Culley D."/>
            <person name="Magnuson J.K."/>
            <person name="James T.Y."/>
            <person name="O'Malley M.A."/>
            <person name="Stajich J.E."/>
            <person name="Spatafora J.W."/>
            <person name="Visel A."/>
            <person name="Grigoriev I.V."/>
        </authorList>
    </citation>
    <scope>NUCLEOTIDE SEQUENCE [LARGE SCALE GENOMIC DNA]</scope>
    <source>
        <strain evidence="1 2">PL171</strain>
    </source>
</reference>
<dbReference type="EMBL" id="MCFL01000007">
    <property type="protein sequence ID" value="ORZ38771.1"/>
    <property type="molecule type" value="Genomic_DNA"/>
</dbReference>